<keyword evidence="3" id="KW-0249">Electron transport</keyword>
<dbReference type="PANTHER" id="PTHR45694:SF18">
    <property type="entry name" value="GLUTAREDOXIN-1-RELATED"/>
    <property type="match status" value="1"/>
</dbReference>
<dbReference type="InterPro" id="IPR014025">
    <property type="entry name" value="Glutaredoxin_subgr"/>
</dbReference>
<reference evidence="8" key="1">
    <citation type="journal article" date="2010" name="Nature">
        <title>The Amphimedon queenslandica genome and the evolution of animal complexity.</title>
        <authorList>
            <person name="Srivastava M."/>
            <person name="Simakov O."/>
            <person name="Chapman J."/>
            <person name="Fahey B."/>
            <person name="Gauthier M.E."/>
            <person name="Mitros T."/>
            <person name="Richards G.S."/>
            <person name="Conaco C."/>
            <person name="Dacre M."/>
            <person name="Hellsten U."/>
            <person name="Larroux C."/>
            <person name="Putnam N.H."/>
            <person name="Stanke M."/>
            <person name="Adamska M."/>
            <person name="Darling A."/>
            <person name="Degnan S.M."/>
            <person name="Oakley T.H."/>
            <person name="Plachetzki D.C."/>
            <person name="Zhai Y."/>
            <person name="Adamski M."/>
            <person name="Calcino A."/>
            <person name="Cummins S.F."/>
            <person name="Goodstein D.M."/>
            <person name="Harris C."/>
            <person name="Jackson D.J."/>
            <person name="Leys S.P."/>
            <person name="Shu S."/>
            <person name="Woodcroft B.J."/>
            <person name="Vervoort M."/>
            <person name="Kosik K.S."/>
            <person name="Manning G."/>
            <person name="Degnan B.M."/>
            <person name="Rokhsar D.S."/>
        </authorList>
    </citation>
    <scope>NUCLEOTIDE SEQUENCE [LARGE SCALE GENOMIC DNA]</scope>
</reference>
<dbReference type="Pfam" id="PF00462">
    <property type="entry name" value="Glutaredoxin"/>
    <property type="match status" value="1"/>
</dbReference>
<accession>A0A1X7VTF3</accession>
<dbReference type="Gene3D" id="3.40.30.10">
    <property type="entry name" value="Glutaredoxin"/>
    <property type="match status" value="1"/>
</dbReference>
<dbReference type="InterPro" id="IPR011899">
    <property type="entry name" value="Glutaredoxin_euk/vir"/>
</dbReference>
<dbReference type="CDD" id="cd03419">
    <property type="entry name" value="GRX_GRXh_1_2_like"/>
    <property type="match status" value="1"/>
</dbReference>
<dbReference type="FunFam" id="3.40.30.10:FF:000093">
    <property type="entry name" value="Glutaredoxin 2"/>
    <property type="match status" value="1"/>
</dbReference>
<dbReference type="InterPro" id="IPR002109">
    <property type="entry name" value="Glutaredoxin"/>
</dbReference>
<dbReference type="NCBIfam" id="TIGR02180">
    <property type="entry name" value="GRX_euk"/>
    <property type="match status" value="1"/>
</dbReference>
<dbReference type="InterPro" id="IPR036249">
    <property type="entry name" value="Thioredoxin-like_sf"/>
</dbReference>
<keyword evidence="8" id="KW-1185">Reference proteome</keyword>
<keyword evidence="4" id="KW-1015">Disulfide bond</keyword>
<name>A0A1X7VTF3_AMPQE</name>
<evidence type="ECO:0000256" key="5">
    <source>
        <dbReference type="ARBA" id="ARBA00023284"/>
    </source>
</evidence>
<dbReference type="Proteomes" id="UP000007879">
    <property type="component" value="Unassembled WGS sequence"/>
</dbReference>
<proteinExistence type="predicted"/>
<dbReference type="GO" id="GO:0015038">
    <property type="term" value="F:glutathione disulfide oxidoreductase activity"/>
    <property type="evidence" value="ECO:0007669"/>
    <property type="project" value="TreeGrafter"/>
</dbReference>
<evidence type="ECO:0000256" key="3">
    <source>
        <dbReference type="ARBA" id="ARBA00022982"/>
    </source>
</evidence>
<dbReference type="GO" id="GO:0034599">
    <property type="term" value="P:cellular response to oxidative stress"/>
    <property type="evidence" value="ECO:0007669"/>
    <property type="project" value="TreeGrafter"/>
</dbReference>
<dbReference type="eggNOG" id="KOG1752">
    <property type="taxonomic scope" value="Eukaryota"/>
</dbReference>
<feature type="domain" description="Glutaredoxin" evidence="6">
    <location>
        <begin position="16"/>
        <end position="78"/>
    </location>
</feature>
<dbReference type="STRING" id="400682.A0A1X7VTF3"/>
<organism evidence="7">
    <name type="scientific">Amphimedon queenslandica</name>
    <name type="common">Sponge</name>
    <dbReference type="NCBI Taxonomy" id="400682"/>
    <lineage>
        <taxon>Eukaryota</taxon>
        <taxon>Metazoa</taxon>
        <taxon>Porifera</taxon>
        <taxon>Demospongiae</taxon>
        <taxon>Heteroscleromorpha</taxon>
        <taxon>Haplosclerida</taxon>
        <taxon>Niphatidae</taxon>
        <taxon>Amphimedon</taxon>
    </lineage>
</organism>
<evidence type="ECO:0000313" key="8">
    <source>
        <dbReference type="Proteomes" id="UP000007879"/>
    </source>
</evidence>
<dbReference type="AlphaFoldDB" id="A0A1X7VTF3"/>
<dbReference type="InterPro" id="IPR011767">
    <property type="entry name" value="GLR_AS"/>
</dbReference>
<dbReference type="PROSITE" id="PS51354">
    <property type="entry name" value="GLUTAREDOXIN_2"/>
    <property type="match status" value="1"/>
</dbReference>
<evidence type="ECO:0000256" key="4">
    <source>
        <dbReference type="ARBA" id="ARBA00023157"/>
    </source>
</evidence>
<dbReference type="EnsemblMetazoa" id="XM_003382959.3">
    <property type="protein sequence ID" value="XP_003383007.1"/>
    <property type="gene ID" value="LOC100634380"/>
</dbReference>
<dbReference type="SUPFAM" id="SSF52833">
    <property type="entry name" value="Thioredoxin-like"/>
    <property type="match status" value="1"/>
</dbReference>
<keyword evidence="2" id="KW-0813">Transport</keyword>
<dbReference type="EnsemblMetazoa" id="Aqu2.1.42703_001">
    <property type="protein sequence ID" value="Aqu2.1.42703_001"/>
    <property type="gene ID" value="Aqu2.1.42703"/>
</dbReference>
<evidence type="ECO:0000256" key="2">
    <source>
        <dbReference type="ARBA" id="ARBA00022448"/>
    </source>
</evidence>
<gene>
    <name evidence="7" type="primary">100634380</name>
</gene>
<dbReference type="PRINTS" id="PR00160">
    <property type="entry name" value="GLUTAREDOXIN"/>
</dbReference>
<sequence>MAAKELVDKILKENKVAVFSKSYCPYCKMAKASLNETGVKYYLMEMEDRPDCDAIQNYLAQLTGGRTVPRVFIGGVCIGGGSETQEMQRSGELVAKLKEVGAL</sequence>
<dbReference type="GO" id="GO:0005737">
    <property type="term" value="C:cytoplasm"/>
    <property type="evidence" value="ECO:0007669"/>
    <property type="project" value="TreeGrafter"/>
</dbReference>
<evidence type="ECO:0000259" key="6">
    <source>
        <dbReference type="Pfam" id="PF00462"/>
    </source>
</evidence>
<evidence type="ECO:0000256" key="1">
    <source>
        <dbReference type="ARBA" id="ARBA00002549"/>
    </source>
</evidence>
<dbReference type="PROSITE" id="PS00195">
    <property type="entry name" value="GLUTAREDOXIN_1"/>
    <property type="match status" value="1"/>
</dbReference>
<dbReference type="PANTHER" id="PTHR45694">
    <property type="entry name" value="GLUTAREDOXIN 2"/>
    <property type="match status" value="1"/>
</dbReference>
<protein>
    <recommendedName>
        <fullName evidence="6">Glutaredoxin domain-containing protein</fullName>
    </recommendedName>
</protein>
<reference evidence="7" key="2">
    <citation type="submission" date="2017-05" db="UniProtKB">
        <authorList>
            <consortium name="EnsemblMetazoa"/>
        </authorList>
    </citation>
    <scope>IDENTIFICATION</scope>
</reference>
<dbReference type="OrthoDB" id="418495at2759"/>
<evidence type="ECO:0000313" key="7">
    <source>
        <dbReference type="EnsemblMetazoa" id="Aqu2.1.42703_001"/>
    </source>
</evidence>
<dbReference type="InParanoid" id="A0A1X7VTF3"/>
<keyword evidence="5" id="KW-0676">Redox-active center</keyword>
<comment type="function">
    <text evidence="1">Has a glutathione-disulfide oxidoreductase activity in the presence of NADPH and glutathione reductase. Reduces low molecular weight disulfides and proteins.</text>
</comment>
<dbReference type="KEGG" id="aqu:100634380"/>